<dbReference type="EMBL" id="VTWT01000010">
    <property type="protein sequence ID" value="KAA9325985.1"/>
    <property type="molecule type" value="Genomic_DNA"/>
</dbReference>
<evidence type="ECO:0000259" key="1">
    <source>
        <dbReference type="Pfam" id="PF03190"/>
    </source>
</evidence>
<dbReference type="Proteomes" id="UP000326570">
    <property type="component" value="Unassembled WGS sequence"/>
</dbReference>
<protein>
    <submittedName>
        <fullName evidence="2">Thioredoxin domain-containing protein</fullName>
    </submittedName>
</protein>
<accession>A0A5N1IJN4</accession>
<evidence type="ECO:0000313" key="3">
    <source>
        <dbReference type="Proteomes" id="UP000326570"/>
    </source>
</evidence>
<dbReference type="Gene3D" id="1.50.10.10">
    <property type="match status" value="1"/>
</dbReference>
<proteinExistence type="predicted"/>
<dbReference type="PANTHER" id="PTHR42899:SF1">
    <property type="entry name" value="SPERMATOGENESIS-ASSOCIATED PROTEIN 20"/>
    <property type="match status" value="1"/>
</dbReference>
<dbReference type="Gene3D" id="1.50.10.20">
    <property type="match status" value="1"/>
</dbReference>
<keyword evidence="3" id="KW-1185">Reference proteome</keyword>
<sequence>MPDTSRKPNRLVHESSPYLLQHAHNPVDWYPWGQEALEKAKKEDKLIIVSIGYAACHWCHVMEHQSFENEQIARVMNERYVCIKVDREERPDVDQVYMDAVQAMGLQGGWPLNVFLNPEAKPFYGGTYFPPEQWIQVLENVATAYQKQRTELDASADQFAEHLNADELSKYGLKFEETNTFSEEELTQLYQKFSKNYDKKRGGIGKAPKFPMPANYQFLLRYYYHSKDPAALEQLNLTLTEMAGGGIYDQAGGGFARYSTDEDWLVPHFEKMLYDNGQLVSLYSEAYQVTKDPLYKEVVYETIGFVERELMSPEGGFYSSLDADSEGEEGKFYVFTKEELEKILGQEEPLFSKYYHVTAAGNWEHGRNILHRKVSDEVFAKENELEIAVLQELVPGWKQKILQVRLERVRPSLDDKILLGWNALMLRGLTDAYKAFGEKEFLDLAVINAEFLLMNLKIEAQLYRNFKQGNASIPAFLEDYALLIRALIGLYEVSFEEKYLLEAKRLTEYVLENFADANDFLFFYTDKNAEKLIARKKEFFDNVIPASNSVMAQNLWQLGLFFDESSYSERAVNMLKKVQELVVKEPGYVANWAILYLQQLKPAAEIAIAGPEADTLREELSTFFLPNAIVCGTSRPESQLPLLEDRAGMTDSTLIYVCFNKTCQMPVETVKEALAQLGV</sequence>
<dbReference type="InterPro" id="IPR008928">
    <property type="entry name" value="6-hairpin_glycosidase_sf"/>
</dbReference>
<feature type="domain" description="Spermatogenesis-associated protein 20-like TRX" evidence="1">
    <location>
        <begin position="8"/>
        <end position="163"/>
    </location>
</feature>
<comment type="caution">
    <text evidence="2">The sequence shown here is derived from an EMBL/GenBank/DDBJ whole genome shotgun (WGS) entry which is preliminary data.</text>
</comment>
<gene>
    <name evidence="2" type="ORF">F0P94_16320</name>
</gene>
<dbReference type="GO" id="GO:0005975">
    <property type="term" value="P:carbohydrate metabolic process"/>
    <property type="evidence" value="ECO:0007669"/>
    <property type="project" value="InterPro"/>
</dbReference>
<dbReference type="Pfam" id="PF03190">
    <property type="entry name" value="Thioredox_DsbH"/>
    <property type="match status" value="1"/>
</dbReference>
<dbReference type="Gene3D" id="3.40.30.10">
    <property type="entry name" value="Glutaredoxin"/>
    <property type="match status" value="1"/>
</dbReference>
<dbReference type="AlphaFoldDB" id="A0A5N1IJN4"/>
<organism evidence="2 3">
    <name type="scientific">Adhaeribacter soli</name>
    <dbReference type="NCBI Taxonomy" id="2607655"/>
    <lineage>
        <taxon>Bacteria</taxon>
        <taxon>Pseudomonadati</taxon>
        <taxon>Bacteroidota</taxon>
        <taxon>Cytophagia</taxon>
        <taxon>Cytophagales</taxon>
        <taxon>Hymenobacteraceae</taxon>
        <taxon>Adhaeribacter</taxon>
    </lineage>
</organism>
<dbReference type="RefSeq" id="WP_150904988.1">
    <property type="nucleotide sequence ID" value="NZ_VTWT01000010.1"/>
</dbReference>
<name>A0A5N1IJN4_9BACT</name>
<dbReference type="InterPro" id="IPR024705">
    <property type="entry name" value="Ssp411"/>
</dbReference>
<dbReference type="CDD" id="cd02955">
    <property type="entry name" value="SSP411"/>
    <property type="match status" value="1"/>
</dbReference>
<dbReference type="PIRSF" id="PIRSF006402">
    <property type="entry name" value="UCP006402_thioredoxin"/>
    <property type="match status" value="1"/>
</dbReference>
<dbReference type="PANTHER" id="PTHR42899">
    <property type="entry name" value="SPERMATOGENESIS-ASSOCIATED PROTEIN 20"/>
    <property type="match status" value="1"/>
</dbReference>
<dbReference type="InterPro" id="IPR004879">
    <property type="entry name" value="Ssp411-like_TRX"/>
</dbReference>
<dbReference type="InterPro" id="IPR012341">
    <property type="entry name" value="6hp_glycosidase-like_sf"/>
</dbReference>
<evidence type="ECO:0000313" key="2">
    <source>
        <dbReference type="EMBL" id="KAA9325985.1"/>
    </source>
</evidence>
<dbReference type="SUPFAM" id="SSF52833">
    <property type="entry name" value="Thioredoxin-like"/>
    <property type="match status" value="1"/>
</dbReference>
<dbReference type="SUPFAM" id="SSF48208">
    <property type="entry name" value="Six-hairpin glycosidases"/>
    <property type="match status" value="1"/>
</dbReference>
<reference evidence="2 3" key="1">
    <citation type="submission" date="2019-09" db="EMBL/GenBank/DDBJ databases">
        <title>Genome sequence of Adhaeribacter sp. M2.</title>
        <authorList>
            <person name="Srinivasan S."/>
        </authorList>
    </citation>
    <scope>NUCLEOTIDE SEQUENCE [LARGE SCALE GENOMIC DNA]</scope>
    <source>
        <strain evidence="2 3">M2</strain>
    </source>
</reference>
<dbReference type="InterPro" id="IPR036249">
    <property type="entry name" value="Thioredoxin-like_sf"/>
</dbReference>